<sequence>MAEKPNHQVMEYEDLSHDVMKTSSHHMRKVKTRGITRKVLDQHMIVTVSRKSLTRGSKQVLCGKLLKFLFAKKLTRVTPLIHKTQHATPFQNLLVD</sequence>
<accession>Q9FXE8</accession>
<dbReference type="PIR" id="B96701">
    <property type="entry name" value="B96701"/>
</dbReference>
<dbReference type="AlphaFoldDB" id="Q9FXE8"/>
<name>Q9FXE8_ARATH</name>
<proteinExistence type="predicted"/>
<reference key="1">
    <citation type="journal article" date="2000" name="Nature">
        <title>Sequence and analysis of chromosome 1 of the plant Arabidopsis thaliana.</title>
        <authorList>
            <person name="Theologis A."/>
            <person name="Ecker J.R."/>
            <person name="Palm C.J."/>
            <person name="Federspiel N.A."/>
            <person name="Kaul S."/>
            <person name="White O."/>
            <person name="Alonso J."/>
            <person name="Altafi H."/>
            <person name="Araujo R."/>
            <person name="Bowman C.L."/>
            <person name="Brooks S.Y."/>
            <person name="Buehler E."/>
            <person name="Chan A."/>
            <person name="Chao Q."/>
            <person name="Chen H."/>
            <person name="Cheuk R.F."/>
            <person name="Chin C.W."/>
            <person name="Chung M.K."/>
            <person name="Conn L."/>
            <person name="Conway A.B."/>
            <person name="Conway A.R."/>
            <person name="Creasy T.H."/>
            <person name="Dewar K."/>
            <person name="Dunn P."/>
            <person name="Etgu P."/>
            <person name="Feldblyum T.V."/>
            <person name="Feng J."/>
            <person name="Fong B."/>
            <person name="Fujii C.Y."/>
            <person name="Gill J.E."/>
            <person name="Goldsmith A.D."/>
            <person name="Haas B."/>
            <person name="Hansen N.F."/>
            <person name="Hughes B."/>
            <person name="Huizar L."/>
            <person name="Hunter J.L."/>
            <person name="Jenkins J."/>
            <person name="Johnson-Hopson C."/>
            <person name="Khan S."/>
            <person name="Khaykin E."/>
            <person name="Kim C.J."/>
            <person name="Koo H.L."/>
            <person name="Kremenetskaia I."/>
            <person name="Kurtz D.B."/>
            <person name="Kwan A."/>
            <person name="Lam B."/>
            <person name="Langin-Hooper S."/>
            <person name="Lee A."/>
            <person name="Lee J.M."/>
            <person name="Lenz C.A."/>
            <person name="Li J.H."/>
            <person name="Li Y."/>
            <person name="Lin X."/>
            <person name="Liu S.X."/>
            <person name="Liu Z.A."/>
            <person name="Luros J.S."/>
            <person name="Maiti R."/>
            <person name="Marziali A."/>
            <person name="Militscher J."/>
            <person name="Miranda M."/>
            <person name="Nguyen M."/>
            <person name="Nierman W.C."/>
            <person name="Osborne B.I."/>
            <person name="Pai G."/>
            <person name="Peterson J."/>
            <person name="Pham P.K."/>
            <person name="Rizzo M."/>
            <person name="Rooney T."/>
            <person name="Rowley D."/>
            <person name="Sakano H."/>
            <person name="Salzberg S.L."/>
            <person name="Schwartz J.R."/>
            <person name="Shinn P."/>
            <person name="Southwick A.M."/>
            <person name="Sun H."/>
            <person name="Tallon L.J."/>
            <person name="Tambunga G."/>
            <person name="Toriumi M.J."/>
            <person name="Town C.D."/>
            <person name="Utterback T."/>
            <person name="Van Aken S."/>
            <person name="Vaysberg M."/>
            <person name="Vysotskaia V.S."/>
            <person name="Walker M."/>
            <person name="Wu D."/>
            <person name="Yu G."/>
            <person name="Fraser C.M."/>
            <person name="Venter J.C."/>
            <person name="Davis R.W."/>
        </authorList>
    </citation>
    <scope>NUCLEOTIDE SEQUENCE [LARGE SCALE GENOMIC DNA]</scope>
    <source>
        <strain>cv. Columbia</strain>
    </source>
</reference>
<protein>
    <submittedName>
        <fullName evidence="1">F12A21.1</fullName>
    </submittedName>
</protein>
<evidence type="ECO:0000313" key="1">
    <source>
        <dbReference type="EMBL" id="AAG28885.1"/>
    </source>
</evidence>
<reference evidence="1" key="2">
    <citation type="submission" date="2000-10" db="EMBL/GenBank/DDBJ databases">
        <title>Genomic sequence for Arabidopsis thaliana BAC F12A21 from chromosome I.</title>
        <authorList>
            <person name="Chao Q."/>
            <person name="Brooks S."/>
            <person name="Buehler E."/>
            <person name="Johnson-Hopson C."/>
            <person name="Khan S."/>
            <person name="Kim C."/>
            <person name="Shinn P."/>
            <person name="Altafi H."/>
            <person name="Bei Q."/>
            <person name="Chin C."/>
            <person name="Chiou J."/>
            <person name="Choi E."/>
            <person name="Conn L."/>
            <person name="Conway A."/>
            <person name="Gonzales A."/>
            <person name="Hansen N."/>
            <person name="Howng B."/>
            <person name="Koo T."/>
            <person name="Lam B."/>
            <person name="Lee J."/>
            <person name="Lenz C."/>
            <person name="Li J."/>
            <person name="Liu A."/>
            <person name="Liu K."/>
            <person name="Liu S."/>
            <person name="Mukharsky N."/>
            <person name="Nguyen M."/>
            <person name="Palm C."/>
            <person name="Pham P."/>
            <person name="Sakano H."/>
            <person name="Schwartz J."/>
            <person name="Southwick A."/>
            <person name="Thaveri A."/>
            <person name="Toriumi M."/>
            <person name="Vaysberg M."/>
            <person name="Yu G."/>
            <person name="Federspiel N.A."/>
            <person name="Theologis A."/>
            <person name="Ecker J.R."/>
        </authorList>
    </citation>
    <scope>NUCLEOTIDE SEQUENCE</scope>
</reference>
<organism evidence="1">
    <name type="scientific">Arabidopsis thaliana</name>
    <name type="common">Mouse-ear cress</name>
    <dbReference type="NCBI Taxonomy" id="3702"/>
    <lineage>
        <taxon>Eukaryota</taxon>
        <taxon>Viridiplantae</taxon>
        <taxon>Streptophyta</taxon>
        <taxon>Embryophyta</taxon>
        <taxon>Tracheophyta</taxon>
        <taxon>Spermatophyta</taxon>
        <taxon>Magnoliopsida</taxon>
        <taxon>eudicotyledons</taxon>
        <taxon>Gunneridae</taxon>
        <taxon>Pentapetalae</taxon>
        <taxon>rosids</taxon>
        <taxon>malvids</taxon>
        <taxon>Brassicales</taxon>
        <taxon>Brassicaceae</taxon>
        <taxon>Camelineae</taxon>
        <taxon>Arabidopsis</taxon>
    </lineage>
</organism>
<dbReference type="EMBL" id="AC008113">
    <property type="protein sequence ID" value="AAG28885.1"/>
    <property type="molecule type" value="Genomic_DNA"/>
</dbReference>
<reference evidence="1" key="3">
    <citation type="submission" date="2000-11" db="EMBL/GenBank/DDBJ databases">
        <authorList>
            <person name="Cheuk R."/>
            <person name="Shinn P."/>
            <person name="Brooks S."/>
            <person name="Buehler E."/>
            <person name="Chao Q."/>
            <person name="Johnson-Hopson C."/>
            <person name="Khan S."/>
            <person name="Kim C."/>
            <person name="Altafi H."/>
            <person name="Bei B."/>
            <person name="Chin C."/>
            <person name="Chiou J."/>
            <person name="Choi E."/>
            <person name="Conn L."/>
            <person name="Conway A."/>
            <person name="Gonzalez A."/>
            <person name="Hansen N."/>
            <person name="Howing B."/>
            <person name="Koo T."/>
            <person name="Lam B."/>
            <person name="Lee J."/>
            <person name="Lenz C."/>
            <person name="Li J."/>
            <person name="Liu A."/>
            <person name="Liu J."/>
            <person name="Liu S."/>
            <person name="Mukharsky N."/>
            <person name="Nguyen M."/>
            <person name="Palm C."/>
            <person name="Pham P."/>
            <person name="Sakano H."/>
            <person name="Schwartz J."/>
            <person name="Southwick A."/>
            <person name="Thaveri A."/>
            <person name="Toriumi M."/>
            <person name="Vaysberg M."/>
            <person name="Yu G."/>
            <person name="Davis R."/>
            <person name="Federspiel N."/>
            <person name="Theologis A."/>
            <person name="Ecker J."/>
        </authorList>
    </citation>
    <scope>NUCLEOTIDE SEQUENCE</scope>
</reference>